<feature type="region of interest" description="Disordered" evidence="1">
    <location>
        <begin position="477"/>
        <end position="601"/>
    </location>
</feature>
<feature type="compositionally biased region" description="Polar residues" evidence="1">
    <location>
        <begin position="479"/>
        <end position="509"/>
    </location>
</feature>
<evidence type="ECO:0000313" key="2">
    <source>
        <dbReference type="EMBL" id="VVE61645.1"/>
    </source>
</evidence>
<name>A0A5E4ZMQ3_9BURK</name>
<dbReference type="Proteomes" id="UP000414136">
    <property type="component" value="Unassembled WGS sequence"/>
</dbReference>
<dbReference type="AlphaFoldDB" id="A0A5E4ZMQ3"/>
<organism evidence="2 3">
    <name type="scientific">Pandoraea captiosa</name>
    <dbReference type="NCBI Taxonomy" id="2508302"/>
    <lineage>
        <taxon>Bacteria</taxon>
        <taxon>Pseudomonadati</taxon>
        <taxon>Pseudomonadota</taxon>
        <taxon>Betaproteobacteria</taxon>
        <taxon>Burkholderiales</taxon>
        <taxon>Burkholderiaceae</taxon>
        <taxon>Pandoraea</taxon>
    </lineage>
</organism>
<feature type="compositionally biased region" description="Basic and acidic residues" evidence="1">
    <location>
        <begin position="518"/>
        <end position="527"/>
    </location>
</feature>
<proteinExistence type="predicted"/>
<protein>
    <submittedName>
        <fullName evidence="2">Uncharacterized protein</fullName>
    </submittedName>
</protein>
<feature type="compositionally biased region" description="Low complexity" evidence="1">
    <location>
        <begin position="529"/>
        <end position="539"/>
    </location>
</feature>
<dbReference type="EMBL" id="CABPSQ010000001">
    <property type="protein sequence ID" value="VVE61645.1"/>
    <property type="molecule type" value="Genomic_DNA"/>
</dbReference>
<evidence type="ECO:0000313" key="3">
    <source>
        <dbReference type="Proteomes" id="UP000414136"/>
    </source>
</evidence>
<keyword evidence="3" id="KW-1185">Reference proteome</keyword>
<gene>
    <name evidence="2" type="ORF">PCA31118_00649</name>
</gene>
<accession>A0A5E4ZMQ3</accession>
<sequence>MLDARSGTRCHLVEDFSRAQQSAVALRQSRSVSRHASVAQPIAREHRIEPTRAMPQISGAAACRAAPGSAAQIYVMLRDEIAIPALRRFERAHRGATHACRHPARPAAVTGTPPWFDDLLPHLRTEAQLLAQRGLSVDKVRRRFDALVRHEHPGVSWRAMRTGLERDAFPFALGATLLSVLVDTVDPKRRLAMMWPPIEALGVVLINIVGMARFNAAHPSWASRLGQVTPTQALESISATLRNPVRDVAAHVVGFVFCYGVVRNLARLGAEAGLSAALPGIMASRFGNTIHSCLEILLCPIPGAFLGPIVDRIALAPEDARLEPLLQDRFGDLICQMSDDMPPGASTPFWRSFRTHLVELLQSSAPKAIWLTLSLGFYFLSTFHRALTQLNADDVASDRYPVTSGNTTIPATTAMPCTMATMDTASEPNDSAGIDWHSQAVLSVLYGLIATFVSMQGISARHDAIATAYLRRRGRPKISTATVTSQGDSGHSSAGSQSDLPDSPASESAPTRALRRPRPSDNTRIPDCDTSGDTSGDDSVFLPMETTHRVSSDNKSGPLRAADMPQTRKHGTSVAPLGIYRETSREGDSEPVDAAECRTPL</sequence>
<reference evidence="2 3" key="1">
    <citation type="submission" date="2019-08" db="EMBL/GenBank/DDBJ databases">
        <authorList>
            <person name="Peeters C."/>
        </authorList>
    </citation>
    <scope>NUCLEOTIDE SEQUENCE [LARGE SCALE GENOMIC DNA]</scope>
    <source>
        <strain evidence="2 3">LMG 31118</strain>
    </source>
</reference>
<evidence type="ECO:0000256" key="1">
    <source>
        <dbReference type="SAM" id="MobiDB-lite"/>
    </source>
</evidence>